<dbReference type="EMBL" id="RCHS01003808">
    <property type="protein sequence ID" value="RMX39567.1"/>
    <property type="molecule type" value="Genomic_DNA"/>
</dbReference>
<dbReference type="Proteomes" id="UP000275408">
    <property type="component" value="Unassembled WGS sequence"/>
</dbReference>
<keyword evidence="2" id="KW-1185">Reference proteome</keyword>
<name>A0A3M6TDQ0_POCDA</name>
<protein>
    <submittedName>
        <fullName evidence="1">Uncharacterized protein</fullName>
    </submittedName>
</protein>
<sequence length="73" mass="7889">MAVGPQCNTAEQSVSGKALKGHTYKTKRVQDPYECLVFCNNEVACQSYNYVITGVLIVLIGGIYDGHMSAFGV</sequence>
<evidence type="ECO:0000313" key="2">
    <source>
        <dbReference type="Proteomes" id="UP000275408"/>
    </source>
</evidence>
<gene>
    <name evidence="1" type="ORF">pdam_00025650</name>
</gene>
<accession>A0A3M6TDQ0</accession>
<reference evidence="1 2" key="1">
    <citation type="journal article" date="2018" name="Sci. Rep.">
        <title>Comparative analysis of the Pocillopora damicornis genome highlights role of immune system in coral evolution.</title>
        <authorList>
            <person name="Cunning R."/>
            <person name="Bay R.A."/>
            <person name="Gillette P."/>
            <person name="Baker A.C."/>
            <person name="Traylor-Knowles N."/>
        </authorList>
    </citation>
    <scope>NUCLEOTIDE SEQUENCE [LARGE SCALE GENOMIC DNA]</scope>
    <source>
        <strain evidence="1">RSMAS</strain>
        <tissue evidence="1">Whole animal</tissue>
    </source>
</reference>
<evidence type="ECO:0000313" key="1">
    <source>
        <dbReference type="EMBL" id="RMX39567.1"/>
    </source>
</evidence>
<dbReference type="AlphaFoldDB" id="A0A3M6TDQ0"/>
<proteinExistence type="predicted"/>
<organism evidence="1 2">
    <name type="scientific">Pocillopora damicornis</name>
    <name type="common">Cauliflower coral</name>
    <name type="synonym">Millepora damicornis</name>
    <dbReference type="NCBI Taxonomy" id="46731"/>
    <lineage>
        <taxon>Eukaryota</taxon>
        <taxon>Metazoa</taxon>
        <taxon>Cnidaria</taxon>
        <taxon>Anthozoa</taxon>
        <taxon>Hexacorallia</taxon>
        <taxon>Scleractinia</taxon>
        <taxon>Astrocoeniina</taxon>
        <taxon>Pocilloporidae</taxon>
        <taxon>Pocillopora</taxon>
    </lineage>
</organism>
<comment type="caution">
    <text evidence="1">The sequence shown here is derived from an EMBL/GenBank/DDBJ whole genome shotgun (WGS) entry which is preliminary data.</text>
</comment>